<name>B9XHI4_PEDPL</name>
<sequence>MPEYLFYIFAALTLICGAFVIINRNPINSAMCLVLSIGSMAGLFVLLNAFFLGAVQVLVYAGAVMVLFLFVIMLLDLKAEERRRVNLFGAVTGVTSVAAIAFIFYKALAASKDQLPNVTDRAVGGTVELGTKLFSDYLLPFEILSILLLVAMVGVILLSKKDLK</sequence>
<comment type="subcellular location">
    <subcellularLocation>
        <location evidence="2">Cell membrane</location>
        <topology evidence="2">Multi-pass membrane protein</topology>
    </subcellularLocation>
</comment>
<keyword evidence="3" id="KW-0830">Ubiquinone</keyword>
<reference evidence="3 4" key="1">
    <citation type="journal article" date="2011" name="J. Bacteriol.">
        <title>Genome sequence of 'Pedosphaera parvula' Ellin514, an aerobic Verrucomicrobial isolate from pasture soil.</title>
        <authorList>
            <person name="Kant R."/>
            <person name="van Passel M.W."/>
            <person name="Sangwan P."/>
            <person name="Palva A."/>
            <person name="Lucas S."/>
            <person name="Copeland A."/>
            <person name="Lapidus A."/>
            <person name="Glavina Del Rio T."/>
            <person name="Dalin E."/>
            <person name="Tice H."/>
            <person name="Bruce D."/>
            <person name="Goodwin L."/>
            <person name="Pitluck S."/>
            <person name="Chertkov O."/>
            <person name="Larimer F.W."/>
            <person name="Land M.L."/>
            <person name="Hauser L."/>
            <person name="Brettin T.S."/>
            <person name="Detter J.C."/>
            <person name="Han S."/>
            <person name="de Vos W.M."/>
            <person name="Janssen P.H."/>
            <person name="Smidt H."/>
        </authorList>
    </citation>
    <scope>NUCLEOTIDE SEQUENCE [LARGE SCALE GENOMIC DNA]</scope>
    <source>
        <strain evidence="3 4">Ellin514</strain>
    </source>
</reference>
<dbReference type="STRING" id="320771.Cflav_PD3677"/>
<keyword evidence="2" id="KW-0812">Transmembrane</keyword>
<dbReference type="AlphaFoldDB" id="B9XHI4"/>
<dbReference type="EMBL" id="ABOX02000014">
    <property type="protein sequence ID" value="EEF60819.1"/>
    <property type="molecule type" value="Genomic_DNA"/>
</dbReference>
<protein>
    <recommendedName>
        <fullName evidence="2">NADH-quinone oxidoreductase subunit J</fullName>
        <ecNumber evidence="2">7.1.1.-</ecNumber>
    </recommendedName>
</protein>
<feature type="transmembrane region" description="Helical" evidence="2">
    <location>
        <begin position="137"/>
        <end position="158"/>
    </location>
</feature>
<keyword evidence="4" id="KW-1185">Reference proteome</keyword>
<dbReference type="Proteomes" id="UP000003688">
    <property type="component" value="Unassembled WGS sequence"/>
</dbReference>
<feature type="transmembrane region" description="Helical" evidence="2">
    <location>
        <begin position="6"/>
        <end position="23"/>
    </location>
</feature>
<feature type="transmembrane region" description="Helical" evidence="2">
    <location>
        <begin position="57"/>
        <end position="75"/>
    </location>
</feature>
<dbReference type="RefSeq" id="WP_007415278.1">
    <property type="nucleotide sequence ID" value="NZ_ABOX02000014.1"/>
</dbReference>
<evidence type="ECO:0000313" key="3">
    <source>
        <dbReference type="EMBL" id="EEF60819.1"/>
    </source>
</evidence>
<dbReference type="Gene3D" id="1.20.120.1200">
    <property type="entry name" value="NADH-ubiquinone/plastoquinone oxidoreductase chain 6, subunit NuoJ"/>
    <property type="match status" value="1"/>
</dbReference>
<comment type="caution">
    <text evidence="3">The sequence shown here is derived from an EMBL/GenBank/DDBJ whole genome shotgun (WGS) entry which is preliminary data.</text>
</comment>
<evidence type="ECO:0000313" key="4">
    <source>
        <dbReference type="Proteomes" id="UP000003688"/>
    </source>
</evidence>
<evidence type="ECO:0000256" key="2">
    <source>
        <dbReference type="RuleBase" id="RU004429"/>
    </source>
</evidence>
<dbReference type="Pfam" id="PF00499">
    <property type="entry name" value="Oxidored_q3"/>
    <property type="match status" value="1"/>
</dbReference>
<feature type="transmembrane region" description="Helical" evidence="2">
    <location>
        <begin position="30"/>
        <end position="51"/>
    </location>
</feature>
<feature type="transmembrane region" description="Helical" evidence="2">
    <location>
        <begin position="87"/>
        <end position="108"/>
    </location>
</feature>
<dbReference type="GO" id="GO:0048038">
    <property type="term" value="F:quinone binding"/>
    <property type="evidence" value="ECO:0007669"/>
    <property type="project" value="UniProtKB-UniRule"/>
</dbReference>
<comment type="similarity">
    <text evidence="1 2">Belongs to the complex I subunit 6 family.</text>
</comment>
<keyword evidence="2" id="KW-1133">Transmembrane helix</keyword>
<dbReference type="OrthoDB" id="9795409at2"/>
<dbReference type="PANTHER" id="PTHR33269">
    <property type="entry name" value="NADH-UBIQUINONE OXIDOREDUCTASE CHAIN 6"/>
    <property type="match status" value="1"/>
</dbReference>
<comment type="catalytic activity">
    <reaction evidence="2">
        <text>a quinone + NADH + 5 H(+)(in) = a quinol + NAD(+) + 4 H(+)(out)</text>
        <dbReference type="Rhea" id="RHEA:57888"/>
        <dbReference type="ChEBI" id="CHEBI:15378"/>
        <dbReference type="ChEBI" id="CHEBI:24646"/>
        <dbReference type="ChEBI" id="CHEBI:57540"/>
        <dbReference type="ChEBI" id="CHEBI:57945"/>
        <dbReference type="ChEBI" id="CHEBI:132124"/>
    </reaction>
</comment>
<gene>
    <name evidence="3" type="ORF">Cflav_PD3677</name>
</gene>
<organism evidence="3 4">
    <name type="scientific">Pedosphaera parvula (strain Ellin514)</name>
    <dbReference type="NCBI Taxonomy" id="320771"/>
    <lineage>
        <taxon>Bacteria</taxon>
        <taxon>Pseudomonadati</taxon>
        <taxon>Verrucomicrobiota</taxon>
        <taxon>Pedosphaerae</taxon>
        <taxon>Pedosphaerales</taxon>
        <taxon>Pedosphaeraceae</taxon>
        <taxon>Pedosphaera</taxon>
    </lineage>
</organism>
<evidence type="ECO:0000256" key="1">
    <source>
        <dbReference type="ARBA" id="ARBA00005698"/>
    </source>
</evidence>
<dbReference type="EC" id="7.1.1.-" evidence="2"/>
<comment type="function">
    <text evidence="2">NDH-1 shuttles electrons from NADH, via FMN and iron-sulfur (Fe-S) centers, to quinones in the respiratory chain. Couples the redox reaction to proton translocation (for every two electrons transferred, four hydrogen ions are translocated across the cytoplasmic membrane), and thus conserves the redox energy in a proton gradient.</text>
</comment>
<keyword evidence="2" id="KW-0874">Quinone</keyword>
<dbReference type="GO" id="GO:0008137">
    <property type="term" value="F:NADH dehydrogenase (ubiquinone) activity"/>
    <property type="evidence" value="ECO:0007669"/>
    <property type="project" value="UniProtKB-UniRule"/>
</dbReference>
<dbReference type="PANTHER" id="PTHR33269:SF17">
    <property type="entry name" value="NADH-UBIQUINONE OXIDOREDUCTASE CHAIN 6"/>
    <property type="match status" value="1"/>
</dbReference>
<keyword evidence="2" id="KW-0472">Membrane</keyword>
<dbReference type="GO" id="GO:0005886">
    <property type="term" value="C:plasma membrane"/>
    <property type="evidence" value="ECO:0007669"/>
    <property type="project" value="UniProtKB-SubCell"/>
</dbReference>
<dbReference type="InterPro" id="IPR001457">
    <property type="entry name" value="NADH_UbQ/plastoQ_OxRdtase_su6"/>
</dbReference>
<proteinExistence type="inferred from homology"/>
<keyword evidence="2" id="KW-1003">Cell membrane</keyword>
<keyword evidence="2" id="KW-0520">NAD</keyword>
<accession>B9XHI4</accession>
<dbReference type="InterPro" id="IPR042106">
    <property type="entry name" value="Nuo/plastoQ_OxRdtase_6_NuoJ"/>
</dbReference>